<proteinExistence type="predicted"/>
<evidence type="ECO:0000313" key="2">
    <source>
        <dbReference type="Proteomes" id="UP000053144"/>
    </source>
</evidence>
<organism evidence="1 2">
    <name type="scientific">Phaseolus angularis</name>
    <name type="common">Azuki bean</name>
    <name type="synonym">Vigna angularis</name>
    <dbReference type="NCBI Taxonomy" id="3914"/>
    <lineage>
        <taxon>Eukaryota</taxon>
        <taxon>Viridiplantae</taxon>
        <taxon>Streptophyta</taxon>
        <taxon>Embryophyta</taxon>
        <taxon>Tracheophyta</taxon>
        <taxon>Spermatophyta</taxon>
        <taxon>Magnoliopsida</taxon>
        <taxon>eudicotyledons</taxon>
        <taxon>Gunneridae</taxon>
        <taxon>Pentapetalae</taxon>
        <taxon>rosids</taxon>
        <taxon>fabids</taxon>
        <taxon>Fabales</taxon>
        <taxon>Fabaceae</taxon>
        <taxon>Papilionoideae</taxon>
        <taxon>50 kb inversion clade</taxon>
        <taxon>NPAAA clade</taxon>
        <taxon>indigoferoid/millettioid clade</taxon>
        <taxon>Phaseoleae</taxon>
        <taxon>Vigna</taxon>
    </lineage>
</organism>
<sequence length="93" mass="10680">MVCTVQAAGRLIKEGAGEGVWRMRWKLHGEEKKHTDIEKSWCARKKFSFSWMRRYTEKGRELGRVGAATCHLFLERTCIALLVGQLQAASVKR</sequence>
<protein>
    <submittedName>
        <fullName evidence="1">Uncharacterized protein</fullName>
    </submittedName>
</protein>
<dbReference type="Gramene" id="KOM25670">
    <property type="protein sequence ID" value="KOM25670"/>
    <property type="gene ID" value="LR48_Vigan151s000900"/>
</dbReference>
<accession>A0A0L9T4Y9</accession>
<evidence type="ECO:0000313" key="1">
    <source>
        <dbReference type="EMBL" id="KOM25670.1"/>
    </source>
</evidence>
<reference evidence="2" key="1">
    <citation type="journal article" date="2015" name="Proc. Natl. Acad. Sci. U.S.A.">
        <title>Genome sequencing of adzuki bean (Vigna angularis) provides insight into high starch and low fat accumulation and domestication.</title>
        <authorList>
            <person name="Yang K."/>
            <person name="Tian Z."/>
            <person name="Chen C."/>
            <person name="Luo L."/>
            <person name="Zhao B."/>
            <person name="Wang Z."/>
            <person name="Yu L."/>
            <person name="Li Y."/>
            <person name="Sun Y."/>
            <person name="Li W."/>
            <person name="Chen Y."/>
            <person name="Li Y."/>
            <person name="Zhang Y."/>
            <person name="Ai D."/>
            <person name="Zhao J."/>
            <person name="Shang C."/>
            <person name="Ma Y."/>
            <person name="Wu B."/>
            <person name="Wang M."/>
            <person name="Gao L."/>
            <person name="Sun D."/>
            <person name="Zhang P."/>
            <person name="Guo F."/>
            <person name="Wang W."/>
            <person name="Li Y."/>
            <person name="Wang J."/>
            <person name="Varshney R.K."/>
            <person name="Wang J."/>
            <person name="Ling H.Q."/>
            <person name="Wan P."/>
        </authorList>
    </citation>
    <scope>NUCLEOTIDE SEQUENCE</scope>
    <source>
        <strain evidence="2">cv. Jingnong 6</strain>
    </source>
</reference>
<dbReference type="EMBL" id="KQ258278">
    <property type="protein sequence ID" value="KOM25670.1"/>
    <property type="molecule type" value="Genomic_DNA"/>
</dbReference>
<dbReference type="AlphaFoldDB" id="A0A0L9T4Y9"/>
<dbReference type="Proteomes" id="UP000053144">
    <property type="component" value="Unassembled WGS sequence"/>
</dbReference>
<gene>
    <name evidence="1" type="ORF">LR48_Vigan151s000900</name>
</gene>
<name>A0A0L9T4Y9_PHAAN</name>